<dbReference type="OrthoDB" id="2382149at2"/>
<dbReference type="EMBL" id="FNJU01000001">
    <property type="protein sequence ID" value="SDP14587.1"/>
    <property type="molecule type" value="Genomic_DNA"/>
</dbReference>
<dbReference type="Proteomes" id="UP000199159">
    <property type="component" value="Unassembled WGS sequence"/>
</dbReference>
<reference evidence="2" key="1">
    <citation type="submission" date="2016-10" db="EMBL/GenBank/DDBJ databases">
        <authorList>
            <person name="Varghese N."/>
            <person name="Submissions S."/>
        </authorList>
    </citation>
    <scope>NUCLEOTIDE SEQUENCE [LARGE SCALE GENOMIC DNA]</scope>
    <source>
        <strain evidence="2">IBRC-M10078</strain>
    </source>
</reference>
<dbReference type="RefSeq" id="WP_090849873.1">
    <property type="nucleotide sequence ID" value="NZ_FNJU01000001.1"/>
</dbReference>
<gene>
    <name evidence="1" type="ORF">SAMN05216565_101684</name>
</gene>
<proteinExistence type="predicted"/>
<dbReference type="STRING" id="930152.SAMN05216565_101684"/>
<protein>
    <submittedName>
        <fullName evidence="1">Spore germination protein PF</fullName>
    </submittedName>
</protein>
<evidence type="ECO:0000313" key="2">
    <source>
        <dbReference type="Proteomes" id="UP000199159"/>
    </source>
</evidence>
<evidence type="ECO:0000313" key="1">
    <source>
        <dbReference type="EMBL" id="SDP14587.1"/>
    </source>
</evidence>
<sequence length="69" mass="7064">MFGLGPIILNSNDGIITGGTLNASPSSTSKVVAGAGSFNTGYWVNTNTLFNLSNSVDPDSIDSNIEEGI</sequence>
<accession>A0A1H0QB65</accession>
<dbReference type="Pfam" id="PF10676">
    <property type="entry name" value="gerPA"/>
    <property type="match status" value="1"/>
</dbReference>
<organism evidence="1 2">
    <name type="scientific">Litchfieldia salsa</name>
    <dbReference type="NCBI Taxonomy" id="930152"/>
    <lineage>
        <taxon>Bacteria</taxon>
        <taxon>Bacillati</taxon>
        <taxon>Bacillota</taxon>
        <taxon>Bacilli</taxon>
        <taxon>Bacillales</taxon>
        <taxon>Bacillaceae</taxon>
        <taxon>Litchfieldia</taxon>
    </lineage>
</organism>
<keyword evidence="2" id="KW-1185">Reference proteome</keyword>
<name>A0A1H0QB65_9BACI</name>
<dbReference type="InterPro" id="IPR019618">
    <property type="entry name" value="Spore_germination_GerPA"/>
</dbReference>
<dbReference type="AlphaFoldDB" id="A0A1H0QB65"/>